<sequence>MDMDMDAVVIGALEEICFQGVKGLIYPQPEDQAQDQQEGLTLHRLWHHLSSKSNGLHLCNNNNVKKALWSNLLNVQTLRFQYDGVSYDAGSPMIQSLEDAERMELKILAPEHLLKSFVGIHHHDVPHQYHPLLYRIAIARFVCLFVSSNNNLPSIITHKKEADGVTQNDLAKELGIENKNIFYKLKILESRGLIVRQSTLIRSKKVGNEGEYENGSTMNTNTLYLYRYAPHLGSLQRREITKEDKDGYIEQGIKEDVHVKDYEPYLRAICDKLEKANHKVLVVSDIKRELGYCKTSGHRAWRNILHKLKDAGLVEEFYATMNNKKVICLRLLKKFSPKSFAHKSYGGGDDDIDAEQHVKPAKRGQITEQLMELPIKQRIYDMIDAEGSKGLLLNEAFLEPHWQYDYEVYKRLGIKNKPYSPVILDMVSRSWIHLAKERLNRGVVNRAWTSRNFNTESSSTLRGKSKDIIDEKVSTHAQVVSLEISSSASPPPEVDARIESIHKGSNGYSKNYSRTEYEACQAISKQSLSFPFLQEKKVLIEPELRSQLENLEKKRTVRDKKMLERSLNKLQEEGHCKCISLAISDHKRTINVVLHPSVYNAQDLLDRVQERLKSIPVLNGAQRINVVKDQTETHEAKQNNGFLSAKMLQKHKSERAKSAKEPGSHPSIPTPPSYKRKRSSKEKPVNNRMENVDEELGKLKHAKMFIANNVTEERTTALEDDEMHISIDELDGQKEVVDDLEQNASEDGHSHPTIHKYARRKRFAWTENKDRQLVTEYVRNRASLGEKFHCTDWASLQSLPAPPHTCRRRMSTLNRNSQFRKAVTRLCNMLSVRYAKLLESSKNRPLGEHRNGFLNTKERWDDFDDKDIKMVLDEVLRYKHVTKSKATKGYGVLMNGGKGFRTLTDISLTDSNAIELLKLVCLSRKAPNLLLAETSYQYSEDDMQTAFNYLRDRNFMKVSIPTCKWIFGMQVKGGRISDVFTRNRCSSPFPLNTRERAVKMAEWVRERESDLLHEGVDLYADVQCGDVLQLCVLIIGVPLPSRGRCWEIEDLKKRDRGDDHFEKAKKPKLLDSEIFSRKDKGFPGIKLSLSRNTIPKVDAITSFLFGSGSGSSLEHELSKGASLNGKSKWEDMACYAKHLTSLEVSPFLFQDVYSAIQEGGDQGLTMEGIFNMVEDVQKGEKIAELVVEVLEAFGCALKVNGYDSVQFVDSKYRSKYFLLASSHQKHLDRKTKENHVHKSSDKIQRVAILNHHAEEVVMDTLVPILPWVDVDGTINENVYKGLVRRLLGIVMQNPGILEEHILGHMNVLNPQSCRRLLEEMILDGHITVRKMYESISNGSPPILVGSKKPKMVTVYRQHFFANPKSISYL</sequence>
<name>A0AA38TGP0_9ASTR</name>
<dbReference type="PANTHER" id="PTHR15180:SF1">
    <property type="entry name" value="GENERAL TRANSCRIPTION FACTOR 3C POLYPEPTIDE 1"/>
    <property type="match status" value="1"/>
</dbReference>
<dbReference type="InterPro" id="IPR056020">
    <property type="entry name" value="DUF7599"/>
</dbReference>
<dbReference type="Pfam" id="PF04182">
    <property type="entry name" value="B-block_TFIIIC"/>
    <property type="match status" value="1"/>
</dbReference>
<evidence type="ECO:0000259" key="10">
    <source>
        <dbReference type="Pfam" id="PF24538"/>
    </source>
</evidence>
<evidence type="ECO:0000313" key="13">
    <source>
        <dbReference type="Proteomes" id="UP001172457"/>
    </source>
</evidence>
<dbReference type="InterPro" id="IPR036390">
    <property type="entry name" value="WH_DNA-bd_sf"/>
</dbReference>
<dbReference type="InterPro" id="IPR007309">
    <property type="entry name" value="TFIIIC_Bblock-bd"/>
</dbReference>
<keyword evidence="13" id="KW-1185">Reference proteome</keyword>
<feature type="domain" description="General transcription factor 3C polypeptide 1 winged-helix" evidence="8">
    <location>
        <begin position="5"/>
        <end position="121"/>
    </location>
</feature>
<dbReference type="Pfam" id="PF24538">
    <property type="entry name" value="DUF7599"/>
    <property type="match status" value="1"/>
</dbReference>
<feature type="domain" description="B-block binding subunit of TFIIIC" evidence="7">
    <location>
        <begin position="162"/>
        <end position="229"/>
    </location>
</feature>
<feature type="domain" description="DUF7599" evidence="10">
    <location>
        <begin position="260"/>
        <end position="343"/>
    </location>
</feature>
<comment type="subcellular location">
    <subcellularLocation>
        <location evidence="1">Nucleus</location>
    </subcellularLocation>
</comment>
<dbReference type="GO" id="GO:0006384">
    <property type="term" value="P:transcription initiation at RNA polymerase III promoter"/>
    <property type="evidence" value="ECO:0007669"/>
    <property type="project" value="InterPro"/>
</dbReference>
<dbReference type="PANTHER" id="PTHR15180">
    <property type="entry name" value="GENERAL TRANSCRIPTION FACTOR 3C POLYPEPTIDE 1"/>
    <property type="match status" value="1"/>
</dbReference>
<dbReference type="InterPro" id="IPR056063">
    <property type="entry name" value="DUF7646"/>
</dbReference>
<dbReference type="SUPFAM" id="SSF46785">
    <property type="entry name" value="Winged helix' DNA-binding domain"/>
    <property type="match status" value="1"/>
</dbReference>
<evidence type="ECO:0000313" key="12">
    <source>
        <dbReference type="EMBL" id="KAJ9559704.1"/>
    </source>
</evidence>
<dbReference type="InterPro" id="IPR056428">
    <property type="entry name" value="WH_GTF3C1"/>
</dbReference>
<keyword evidence="3" id="KW-0238">DNA-binding</keyword>
<evidence type="ECO:0000256" key="1">
    <source>
        <dbReference type="ARBA" id="ARBA00004123"/>
    </source>
</evidence>
<comment type="caution">
    <text evidence="12">The sequence shown here is derived from an EMBL/GenBank/DDBJ whole genome shotgun (WGS) entry which is preliminary data.</text>
</comment>
<dbReference type="Proteomes" id="UP001172457">
    <property type="component" value="Chromosome 2"/>
</dbReference>
<evidence type="ECO:0000259" key="11">
    <source>
        <dbReference type="Pfam" id="PF24657"/>
    </source>
</evidence>
<gene>
    <name evidence="12" type="ORF">OSB04_004864</name>
</gene>
<dbReference type="GO" id="GO:0005634">
    <property type="term" value="C:nucleus"/>
    <property type="evidence" value="ECO:0007669"/>
    <property type="project" value="UniProtKB-SubCell"/>
</dbReference>
<keyword evidence="4" id="KW-0804">Transcription</keyword>
<evidence type="ECO:0000259" key="9">
    <source>
        <dbReference type="Pfam" id="PF24101"/>
    </source>
</evidence>
<evidence type="ECO:0000259" key="8">
    <source>
        <dbReference type="Pfam" id="PF23704"/>
    </source>
</evidence>
<evidence type="ECO:0000256" key="2">
    <source>
        <dbReference type="ARBA" id="ARBA00022553"/>
    </source>
</evidence>
<dbReference type="GO" id="GO:0003677">
    <property type="term" value="F:DNA binding"/>
    <property type="evidence" value="ECO:0007669"/>
    <property type="project" value="UniProtKB-KW"/>
</dbReference>
<feature type="domain" description="GTF3C1 extended winged-helix" evidence="9">
    <location>
        <begin position="533"/>
        <end position="614"/>
    </location>
</feature>
<evidence type="ECO:0008006" key="14">
    <source>
        <dbReference type="Google" id="ProtNLM"/>
    </source>
</evidence>
<dbReference type="InterPro" id="IPR044210">
    <property type="entry name" value="Tfc3-like"/>
</dbReference>
<dbReference type="Pfam" id="PF24101">
    <property type="entry name" value="WHD_GTF3C1"/>
    <property type="match status" value="1"/>
</dbReference>
<keyword evidence="2" id="KW-0597">Phosphoprotein</keyword>
<evidence type="ECO:0000256" key="6">
    <source>
        <dbReference type="SAM" id="MobiDB-lite"/>
    </source>
</evidence>
<evidence type="ECO:0000256" key="5">
    <source>
        <dbReference type="ARBA" id="ARBA00023242"/>
    </source>
</evidence>
<dbReference type="GO" id="GO:0000127">
    <property type="term" value="C:transcription factor TFIIIC complex"/>
    <property type="evidence" value="ECO:0007669"/>
    <property type="project" value="InterPro"/>
</dbReference>
<evidence type="ECO:0000256" key="4">
    <source>
        <dbReference type="ARBA" id="ARBA00023163"/>
    </source>
</evidence>
<dbReference type="InterPro" id="IPR056467">
    <property type="entry name" value="eWH_GTF3C1"/>
</dbReference>
<dbReference type="EMBL" id="JARYMX010000002">
    <property type="protein sequence ID" value="KAJ9559704.1"/>
    <property type="molecule type" value="Genomic_DNA"/>
</dbReference>
<dbReference type="Pfam" id="PF24657">
    <property type="entry name" value="DUF7646"/>
    <property type="match status" value="1"/>
</dbReference>
<keyword evidence="5" id="KW-0539">Nucleus</keyword>
<dbReference type="Pfam" id="PF23704">
    <property type="entry name" value="WHD_GTF3C1_N"/>
    <property type="match status" value="1"/>
</dbReference>
<protein>
    <recommendedName>
        <fullName evidence="14">B-block binding subunit of TFIIIC domain-containing protein</fullName>
    </recommendedName>
</protein>
<feature type="domain" description="DUF7646" evidence="11">
    <location>
        <begin position="362"/>
        <end position="457"/>
    </location>
</feature>
<evidence type="ECO:0000259" key="7">
    <source>
        <dbReference type="Pfam" id="PF04182"/>
    </source>
</evidence>
<reference evidence="12" key="1">
    <citation type="submission" date="2023-03" db="EMBL/GenBank/DDBJ databases">
        <title>Chromosome-scale reference genome and RAD-based genetic map of yellow starthistle (Centaurea solstitialis) reveal putative structural variation and QTLs associated with invader traits.</title>
        <authorList>
            <person name="Reatini B."/>
            <person name="Cang F.A."/>
            <person name="Jiang Q."/>
            <person name="Mckibben M.T.W."/>
            <person name="Barker M.S."/>
            <person name="Rieseberg L.H."/>
            <person name="Dlugosch K.M."/>
        </authorList>
    </citation>
    <scope>NUCLEOTIDE SEQUENCE</scope>
    <source>
        <strain evidence="12">CAN-66</strain>
        <tissue evidence="12">Leaf</tissue>
    </source>
</reference>
<feature type="region of interest" description="Disordered" evidence="6">
    <location>
        <begin position="630"/>
        <end position="686"/>
    </location>
</feature>
<proteinExistence type="predicted"/>
<evidence type="ECO:0000256" key="3">
    <source>
        <dbReference type="ARBA" id="ARBA00023125"/>
    </source>
</evidence>
<dbReference type="GO" id="GO:0042791">
    <property type="term" value="P:5S class rRNA transcription by RNA polymerase III"/>
    <property type="evidence" value="ECO:0007669"/>
    <property type="project" value="TreeGrafter"/>
</dbReference>
<accession>A0AA38TGP0</accession>
<organism evidence="12 13">
    <name type="scientific">Centaurea solstitialis</name>
    <name type="common">yellow star-thistle</name>
    <dbReference type="NCBI Taxonomy" id="347529"/>
    <lineage>
        <taxon>Eukaryota</taxon>
        <taxon>Viridiplantae</taxon>
        <taxon>Streptophyta</taxon>
        <taxon>Embryophyta</taxon>
        <taxon>Tracheophyta</taxon>
        <taxon>Spermatophyta</taxon>
        <taxon>Magnoliopsida</taxon>
        <taxon>eudicotyledons</taxon>
        <taxon>Gunneridae</taxon>
        <taxon>Pentapetalae</taxon>
        <taxon>asterids</taxon>
        <taxon>campanulids</taxon>
        <taxon>Asterales</taxon>
        <taxon>Asteraceae</taxon>
        <taxon>Carduoideae</taxon>
        <taxon>Cardueae</taxon>
        <taxon>Centaureinae</taxon>
        <taxon>Centaurea</taxon>
    </lineage>
</organism>